<dbReference type="RefSeq" id="WP_344907557.1">
    <property type="nucleotide sequence ID" value="NZ_BAAAYO010000006.1"/>
</dbReference>
<dbReference type="SUPFAM" id="SSF51735">
    <property type="entry name" value="NAD(P)-binding Rossmann-fold domains"/>
    <property type="match status" value="1"/>
</dbReference>
<gene>
    <name evidence="1" type="ORF">ACFFNY_26360</name>
</gene>
<dbReference type="InterPro" id="IPR036291">
    <property type="entry name" value="NAD(P)-bd_dom_sf"/>
</dbReference>
<evidence type="ECO:0000313" key="1">
    <source>
        <dbReference type="EMBL" id="MFB9755115.1"/>
    </source>
</evidence>
<dbReference type="EMBL" id="JBHMAG010000018">
    <property type="protein sequence ID" value="MFB9755115.1"/>
    <property type="molecule type" value="Genomic_DNA"/>
</dbReference>
<name>A0ABV5W3G7_9BACL</name>
<evidence type="ECO:0000313" key="2">
    <source>
        <dbReference type="Proteomes" id="UP001589619"/>
    </source>
</evidence>
<dbReference type="Proteomes" id="UP001589619">
    <property type="component" value="Unassembled WGS sequence"/>
</dbReference>
<organism evidence="1 2">
    <name type="scientific">Paenibacillus hodogayensis</name>
    <dbReference type="NCBI Taxonomy" id="279208"/>
    <lineage>
        <taxon>Bacteria</taxon>
        <taxon>Bacillati</taxon>
        <taxon>Bacillota</taxon>
        <taxon>Bacilli</taxon>
        <taxon>Bacillales</taxon>
        <taxon>Paenibacillaceae</taxon>
        <taxon>Paenibacillus</taxon>
    </lineage>
</organism>
<comment type="caution">
    <text evidence="1">The sequence shown here is derived from an EMBL/GenBank/DDBJ whole genome shotgun (WGS) entry which is preliminary data.</text>
</comment>
<proteinExistence type="predicted"/>
<keyword evidence="2" id="KW-1185">Reference proteome</keyword>
<dbReference type="Gene3D" id="3.40.50.720">
    <property type="entry name" value="NAD(P)-binding Rossmann-like Domain"/>
    <property type="match status" value="1"/>
</dbReference>
<protein>
    <recommendedName>
        <fullName evidence="3">Gfo/Idh/MocA-like oxidoreductase N-terminal domain-containing protein</fullName>
    </recommendedName>
</protein>
<sequence>MKKIGFIDYYLDEWHANKYPGWIEQATNGAMRVAFAYGKQDAPGGRTNADWCRDNGIELLRTIEEVVERSDYLIVLSPDHPEFHEELATLPLQSGKPTYVDKTFAPDRGTALRLFATARNHGTPVYSSSALRFAAEYERIDRTGIDMVCSFGPGAYANYSVHQIEPIVSLMGSEAERIMFVGTERSPAWLIGFRDGRQASMHHFGSAAFSMSIHYGAGKSEAVRIESDFFAAFIRSLTRFFATGEVPVDPAETIAIMTIIEQGLLAIASPFQWMALPTDDGYGV</sequence>
<reference evidence="1 2" key="1">
    <citation type="submission" date="2024-09" db="EMBL/GenBank/DDBJ databases">
        <authorList>
            <person name="Sun Q."/>
            <person name="Mori K."/>
        </authorList>
    </citation>
    <scope>NUCLEOTIDE SEQUENCE [LARGE SCALE GENOMIC DNA]</scope>
    <source>
        <strain evidence="1 2">JCM 12520</strain>
    </source>
</reference>
<evidence type="ECO:0008006" key="3">
    <source>
        <dbReference type="Google" id="ProtNLM"/>
    </source>
</evidence>
<accession>A0ABV5W3G7</accession>